<accession>A0A0P8BE21</accession>
<comment type="similarity">
    <text evidence="1">Belongs to the colicins ColE2/ColE8/ColE9 and pyocins S1/S2 family.</text>
</comment>
<comment type="caution">
    <text evidence="3">The sequence shown here is derived from an EMBL/GenBank/DDBJ whole genome shotgun (WGS) entry which is preliminary data.</text>
</comment>
<dbReference type="OrthoDB" id="6810874at2"/>
<evidence type="ECO:0000313" key="4">
    <source>
        <dbReference type="Proteomes" id="UP000050416"/>
    </source>
</evidence>
<dbReference type="InterPro" id="IPR000290">
    <property type="entry name" value="Colicin_pyocin"/>
</dbReference>
<gene>
    <name evidence="3" type="ORF">HLUCCX14_17800</name>
</gene>
<dbReference type="CDD" id="cd16363">
    <property type="entry name" value="Col_Im_like"/>
    <property type="match status" value="1"/>
</dbReference>
<dbReference type="InterPro" id="IPR035900">
    <property type="entry name" value="Colicin_E_sf"/>
</dbReference>
<evidence type="ECO:0000256" key="1">
    <source>
        <dbReference type="ARBA" id="ARBA00009346"/>
    </source>
</evidence>
<sequence length="103" mass="12251">MVEEGAWGIRSGVRLICSRSLIKKLLSDYSEEEFMAALNWFWNEDVSEDEENEFVDRFNELVEHPAKSDLIFFPETNREDSPLGVVNEIKRWYREQGKICFRE</sequence>
<dbReference type="STRING" id="1305731.GCA_000934705_02973"/>
<dbReference type="PRINTS" id="PR01299">
    <property type="entry name" value="PYOCIN"/>
</dbReference>
<dbReference type="GO" id="GO:0015643">
    <property type="term" value="F:toxic substance binding"/>
    <property type="evidence" value="ECO:0007669"/>
    <property type="project" value="InterPro"/>
</dbReference>
<dbReference type="Proteomes" id="UP000050416">
    <property type="component" value="Unassembled WGS sequence"/>
</dbReference>
<reference evidence="3 4" key="1">
    <citation type="submission" date="2015-09" db="EMBL/GenBank/DDBJ databases">
        <title>Identification and resolution of microdiversity through metagenomic sequencing of parallel consortia.</title>
        <authorList>
            <person name="Nelson W.C."/>
            <person name="Romine M.F."/>
            <person name="Lindemann S.R."/>
        </authorList>
    </citation>
    <scope>NUCLEOTIDE SEQUENCE [LARGE SCALE GENOMIC DNA]</scope>
    <source>
        <strain evidence="3">HL-55</strain>
    </source>
</reference>
<dbReference type="Pfam" id="PF01320">
    <property type="entry name" value="Colicin_Pyocin"/>
    <property type="match status" value="1"/>
</dbReference>
<evidence type="ECO:0000256" key="2">
    <source>
        <dbReference type="ARBA" id="ARBA00023025"/>
    </source>
</evidence>
<dbReference type="SUPFAM" id="SSF47345">
    <property type="entry name" value="Colicin E immunity proteins"/>
    <property type="match status" value="1"/>
</dbReference>
<dbReference type="PATRIC" id="fig|1305731.5.peg.1707"/>
<organism evidence="3 4">
    <name type="scientific">Marinobacter excellens HL-55</name>
    <dbReference type="NCBI Taxonomy" id="1305731"/>
    <lineage>
        <taxon>Bacteria</taxon>
        <taxon>Pseudomonadati</taxon>
        <taxon>Pseudomonadota</taxon>
        <taxon>Gammaproteobacteria</taxon>
        <taxon>Pseudomonadales</taxon>
        <taxon>Marinobacteraceae</taxon>
        <taxon>Marinobacter</taxon>
    </lineage>
</organism>
<dbReference type="AlphaFoldDB" id="A0A0P8BE21"/>
<dbReference type="EMBL" id="LJZQ01000052">
    <property type="protein sequence ID" value="KPQ26551.1"/>
    <property type="molecule type" value="Genomic_DNA"/>
</dbReference>
<keyword evidence="2" id="KW-0079">Bacteriocin immunity</keyword>
<dbReference type="Gene3D" id="1.10.1200.20">
    <property type="entry name" value="Colicin E immunity protein"/>
    <property type="match status" value="1"/>
</dbReference>
<name>A0A0P8BE21_9GAMM</name>
<protein>
    <submittedName>
        <fullName evidence="3">Colicin immunity protein / pyocin immunity protein</fullName>
    </submittedName>
</protein>
<proteinExistence type="inferred from homology"/>
<dbReference type="GO" id="GO:0030153">
    <property type="term" value="P:bacteriocin immunity"/>
    <property type="evidence" value="ECO:0007669"/>
    <property type="project" value="UniProtKB-KW"/>
</dbReference>
<evidence type="ECO:0000313" key="3">
    <source>
        <dbReference type="EMBL" id="KPQ26551.1"/>
    </source>
</evidence>